<protein>
    <submittedName>
        <fullName evidence="1">Uncharacterized protein</fullName>
    </submittedName>
</protein>
<proteinExistence type="predicted"/>
<accession>A0ACC2KA98</accession>
<name>A0ACC2KA98_PERAE</name>
<organism evidence="1 2">
    <name type="scientific">Persea americana</name>
    <name type="common">Avocado</name>
    <dbReference type="NCBI Taxonomy" id="3435"/>
    <lineage>
        <taxon>Eukaryota</taxon>
        <taxon>Viridiplantae</taxon>
        <taxon>Streptophyta</taxon>
        <taxon>Embryophyta</taxon>
        <taxon>Tracheophyta</taxon>
        <taxon>Spermatophyta</taxon>
        <taxon>Magnoliopsida</taxon>
        <taxon>Magnoliidae</taxon>
        <taxon>Laurales</taxon>
        <taxon>Lauraceae</taxon>
        <taxon>Persea</taxon>
    </lineage>
</organism>
<reference evidence="1 2" key="1">
    <citation type="journal article" date="2022" name="Hortic Res">
        <title>A haplotype resolved chromosomal level avocado genome allows analysis of novel avocado genes.</title>
        <authorList>
            <person name="Nath O."/>
            <person name="Fletcher S.J."/>
            <person name="Hayward A."/>
            <person name="Shaw L.M."/>
            <person name="Masouleh A.K."/>
            <person name="Furtado A."/>
            <person name="Henry R.J."/>
            <person name="Mitter N."/>
        </authorList>
    </citation>
    <scope>NUCLEOTIDE SEQUENCE [LARGE SCALE GENOMIC DNA]</scope>
    <source>
        <strain evidence="2">cv. Hass</strain>
    </source>
</reference>
<dbReference type="Proteomes" id="UP001234297">
    <property type="component" value="Chromosome 4"/>
</dbReference>
<dbReference type="EMBL" id="CM056812">
    <property type="protein sequence ID" value="KAJ8617879.1"/>
    <property type="molecule type" value="Genomic_DNA"/>
</dbReference>
<comment type="caution">
    <text evidence="1">The sequence shown here is derived from an EMBL/GenBank/DDBJ whole genome shotgun (WGS) entry which is preliminary data.</text>
</comment>
<gene>
    <name evidence="1" type="ORF">MRB53_014065</name>
</gene>
<keyword evidence="2" id="KW-1185">Reference proteome</keyword>
<evidence type="ECO:0000313" key="1">
    <source>
        <dbReference type="EMBL" id="KAJ8617879.1"/>
    </source>
</evidence>
<sequence length="536" mass="61631">MKLLEKLKDTAYDAEDLLEEYAIEDRRRSEEAENRTNKVRRVVTLLVTVTPVINRTQMPIKLKELSERLEGIKAEGHTFQLKEKVTNLMNEFEKQRETHSLVNISQVFGRDEEKEEIVSLLLSPQPQVGDGVEDDENEDVSVIPIVGMGGLGKTTLAKLVFNHELVQNHFDLGMWICVSYDFDITRLGNEIIERATRHNPSFSNVEELQRRLGETLSGKKFLLVLDDVWNEQPENWYKLRDLLLCGGRGSRIVVTTRSRKVASIMSKIQPHILKPLSEDGCCSLFCQRAFGNPTEEAAHPNLAPIGREIVKKCKGIPLPVTTLGGLLCFERSQHKWEFVKDSEMWNLDDKNENGILPALRLSYNHLKLHLKQCFAFCAIFPQDYEIKKELVIKLWMAHCFIPTKRGMELEDTGDEILDELVMRSFFQDVNVNVNIRKPTPFRKPERTTFRMHDLMHDLAHSVMENEYCVVHNGKSKDISPRIRYVSSNGLGILAASLPKAQMLRTYVMLEQVAFQFPCDVGVFKCLRALDFMRQDK</sequence>
<evidence type="ECO:0000313" key="2">
    <source>
        <dbReference type="Proteomes" id="UP001234297"/>
    </source>
</evidence>